<dbReference type="EMBL" id="WWEQ01000020">
    <property type="protein sequence ID" value="MYM19600.1"/>
    <property type="molecule type" value="Genomic_DNA"/>
</dbReference>
<evidence type="ECO:0008006" key="3">
    <source>
        <dbReference type="Google" id="ProtNLM"/>
    </source>
</evidence>
<reference evidence="1 2" key="1">
    <citation type="submission" date="2020-01" db="EMBL/GenBank/DDBJ databases">
        <authorList>
            <person name="Deng T."/>
        </authorList>
    </citation>
    <scope>NUCLEOTIDE SEQUENCE [LARGE SCALE GENOMIC DNA]</scope>
    <source>
        <strain evidence="1 2">5221</strain>
    </source>
</reference>
<dbReference type="RefSeq" id="WP_160953031.1">
    <property type="nucleotide sequence ID" value="NZ_WWEQ01000020.1"/>
</dbReference>
<evidence type="ECO:0000313" key="2">
    <source>
        <dbReference type="Proteomes" id="UP000469215"/>
    </source>
</evidence>
<protein>
    <recommendedName>
        <fullName evidence="3">D-inositol 3-phosphate glycosyltransferase</fullName>
    </recommendedName>
</protein>
<organism evidence="1 2">
    <name type="scientific">Brevibacterium rongguiense</name>
    <dbReference type="NCBI Taxonomy" id="2695267"/>
    <lineage>
        <taxon>Bacteria</taxon>
        <taxon>Bacillati</taxon>
        <taxon>Actinomycetota</taxon>
        <taxon>Actinomycetes</taxon>
        <taxon>Micrococcales</taxon>
        <taxon>Brevibacteriaceae</taxon>
        <taxon>Brevibacterium</taxon>
    </lineage>
</organism>
<keyword evidence="2" id="KW-1185">Reference proteome</keyword>
<sequence>MSSPDAALALDGRTRILHVLTSAHTAIGEVARAAIAAQLEAGLAVAVAARPEVLAALELPASELLRTVPIAAAPGVRPSDAESALALHKRYRFVDVVHAHGLHAAALAGLACTGLPQRLRPALVATLGHDEQTGPIGSLEGAVVARTATAVLGTTEPICEHYEDRVPLVRRARLLRSELAREVAPRLSRARVREDLDVPAGAVLIAVPVRMADTPEFTAILEAAARLPEARGDRRWVVAFTGGGRAADTVAREFLPRFDHLRVEPQVSTVDTAAAADIVVAGTKLGGIDAAGLMQLRRPVVFVGSEQEARVWGPSIPRAAPGDTRGLLHELEELSDHPAQRVQDGFAARRRVVADERFDPAALDDVYARARIAAAL</sequence>
<proteinExistence type="predicted"/>
<dbReference type="Proteomes" id="UP000469215">
    <property type="component" value="Unassembled WGS sequence"/>
</dbReference>
<evidence type="ECO:0000313" key="1">
    <source>
        <dbReference type="EMBL" id="MYM19600.1"/>
    </source>
</evidence>
<comment type="caution">
    <text evidence="1">The sequence shown here is derived from an EMBL/GenBank/DDBJ whole genome shotgun (WGS) entry which is preliminary data.</text>
</comment>
<dbReference type="AlphaFoldDB" id="A0A6N9H6B2"/>
<accession>A0A6N9H6B2</accession>
<name>A0A6N9H6B2_9MICO</name>
<dbReference type="SUPFAM" id="SSF53756">
    <property type="entry name" value="UDP-Glycosyltransferase/glycogen phosphorylase"/>
    <property type="match status" value="1"/>
</dbReference>
<gene>
    <name evidence="1" type="ORF">GSY69_06345</name>
</gene>